<feature type="non-terminal residue" evidence="1">
    <location>
        <position position="135"/>
    </location>
</feature>
<dbReference type="Gene3D" id="3.60.130.30">
    <property type="match status" value="1"/>
</dbReference>
<accession>A0A0C3BG81</accession>
<reference evidence="1 2" key="1">
    <citation type="submission" date="2014-04" db="EMBL/GenBank/DDBJ databases">
        <authorList>
            <consortium name="DOE Joint Genome Institute"/>
            <person name="Kuo A."/>
            <person name="Gay G."/>
            <person name="Dore J."/>
            <person name="Kohler A."/>
            <person name="Nagy L.G."/>
            <person name="Floudas D."/>
            <person name="Copeland A."/>
            <person name="Barry K.W."/>
            <person name="Cichocki N."/>
            <person name="Veneault-Fourrey C."/>
            <person name="LaButti K."/>
            <person name="Lindquist E.A."/>
            <person name="Lipzen A."/>
            <person name="Lundell T."/>
            <person name="Morin E."/>
            <person name="Murat C."/>
            <person name="Sun H."/>
            <person name="Tunlid A."/>
            <person name="Henrissat B."/>
            <person name="Grigoriev I.V."/>
            <person name="Hibbett D.S."/>
            <person name="Martin F."/>
            <person name="Nordberg H.P."/>
            <person name="Cantor M.N."/>
            <person name="Hua S.X."/>
        </authorList>
    </citation>
    <scope>NUCLEOTIDE SEQUENCE [LARGE SCALE GENOMIC DNA]</scope>
    <source>
        <strain evidence="2">h7</strain>
    </source>
</reference>
<organism evidence="1 2">
    <name type="scientific">Hebeloma cylindrosporum</name>
    <dbReference type="NCBI Taxonomy" id="76867"/>
    <lineage>
        <taxon>Eukaryota</taxon>
        <taxon>Fungi</taxon>
        <taxon>Dikarya</taxon>
        <taxon>Basidiomycota</taxon>
        <taxon>Agaricomycotina</taxon>
        <taxon>Agaricomycetes</taxon>
        <taxon>Agaricomycetidae</taxon>
        <taxon>Agaricales</taxon>
        <taxon>Agaricineae</taxon>
        <taxon>Hymenogastraceae</taxon>
        <taxon>Hebeloma</taxon>
    </lineage>
</organism>
<dbReference type="OrthoDB" id="3253621at2759"/>
<feature type="non-terminal residue" evidence="1">
    <location>
        <position position="1"/>
    </location>
</feature>
<dbReference type="EMBL" id="KN831815">
    <property type="protein sequence ID" value="KIM35735.1"/>
    <property type="molecule type" value="Genomic_DNA"/>
</dbReference>
<name>A0A0C3BG81_HEBCY</name>
<sequence length="135" mass="15406">GSFALWNTLVYDYYLRYLKTLFEKMPELRRIFDRSVFPTAAFNFGPNVWTYKHRDVLNCPFGWCAIQALGRFDPTKGGHLVLWELGLVIEFPPGSLILIPSATTTHSNTPIAEGDVRASFTQYCPGGLFWFVDYG</sequence>
<evidence type="ECO:0000313" key="1">
    <source>
        <dbReference type="EMBL" id="KIM35735.1"/>
    </source>
</evidence>
<evidence type="ECO:0008006" key="3">
    <source>
        <dbReference type="Google" id="ProtNLM"/>
    </source>
</evidence>
<dbReference type="AlphaFoldDB" id="A0A0C3BG81"/>
<reference evidence="2" key="2">
    <citation type="submission" date="2015-01" db="EMBL/GenBank/DDBJ databases">
        <title>Evolutionary Origins and Diversification of the Mycorrhizal Mutualists.</title>
        <authorList>
            <consortium name="DOE Joint Genome Institute"/>
            <consortium name="Mycorrhizal Genomics Consortium"/>
            <person name="Kohler A."/>
            <person name="Kuo A."/>
            <person name="Nagy L.G."/>
            <person name="Floudas D."/>
            <person name="Copeland A."/>
            <person name="Barry K.W."/>
            <person name="Cichocki N."/>
            <person name="Veneault-Fourrey C."/>
            <person name="LaButti K."/>
            <person name="Lindquist E.A."/>
            <person name="Lipzen A."/>
            <person name="Lundell T."/>
            <person name="Morin E."/>
            <person name="Murat C."/>
            <person name="Riley R."/>
            <person name="Ohm R."/>
            <person name="Sun H."/>
            <person name="Tunlid A."/>
            <person name="Henrissat B."/>
            <person name="Grigoriev I.V."/>
            <person name="Hibbett D.S."/>
            <person name="Martin F."/>
        </authorList>
    </citation>
    <scope>NUCLEOTIDE SEQUENCE [LARGE SCALE GENOMIC DNA]</scope>
    <source>
        <strain evidence="2">h7</strain>
    </source>
</reference>
<gene>
    <name evidence="1" type="ORF">M413DRAFT_56492</name>
</gene>
<dbReference type="HOGENOM" id="CLU_031314_1_0_1"/>
<proteinExistence type="predicted"/>
<evidence type="ECO:0000313" key="2">
    <source>
        <dbReference type="Proteomes" id="UP000053424"/>
    </source>
</evidence>
<keyword evidence="2" id="KW-1185">Reference proteome</keyword>
<dbReference type="Proteomes" id="UP000053424">
    <property type="component" value="Unassembled WGS sequence"/>
</dbReference>
<protein>
    <recommendedName>
        <fullName evidence="3">Prolyl 4-hydroxylase alpha subunit Fe(2+) 2OG dioxygenase domain-containing protein</fullName>
    </recommendedName>
</protein>